<proteinExistence type="predicted"/>
<accession>A0A916JF23</accession>
<dbReference type="InterPro" id="IPR019734">
    <property type="entry name" value="TPR_rpt"/>
</dbReference>
<dbReference type="PANTHER" id="PTHR42878:SF7">
    <property type="entry name" value="SENSOR HISTIDINE KINASE GLRK"/>
    <property type="match status" value="1"/>
</dbReference>
<sequence>MKFFSLIHQIPAPSTFARKHYMTRYLNRSLFPLLPPGFWGIFALLPCIFYWSCSFDSKTNSDHKVYMDSIADSSNRLLDLGNYDAGIAYFDSAYQAIRHPGVGDRIRKYDFIGHSYYRKMGEYSNANKSLDTLLDILSTGDLRNEYIREYSAALFHKGDVLFDLKRYNEAYHYYYEGKIVAQKILNRCALSEYSYRLGMVSYRQGKYRAAAYYFRQCLGDQTYCEDNFATFAMKQELLANTALAYDKCGEGDSSLIYSHKALSFIKEKGGQFADRKNYLEMARGVIYGNQADVYARLGQFGTAEKLLKKSIQINSRKEFDMRDAQITLLKLGELYLNTNKMKEALLVTQQLKASLDTLKNKFVEIGYNKLCWNYYDKIQDDHKAYEFVQKYQFLKDSLEKENRKLVLADADKEFRQMEQQNRYNLLSKEYEQRKIYLLIAILFAVMALAILILIWQNAKTSRKNVSVLTLLNNQVTFQNAQMEQAMAELKQSNEDKDRILKVVAHDLRNPIGAISNISLILLEEAQFSKEHRELMELVKKTSWQSIEMINDLLSASLNNRPVEMSQEMVNASNLLMQCVDQLRFKINEKGQELVTNVKSDIELRADKVMLGRVWSNLIFNAIKFSPLGSTIYIDLDRKDETLQFSVRDQGIGIPENIKDKVFDPFTAAKRRGTSGEQPFGLGLSISKQIVEAHKGRIWFDSEVEKGTTFYVNLPIAK</sequence>
<dbReference type="GO" id="GO:0030295">
    <property type="term" value="F:protein kinase activator activity"/>
    <property type="evidence" value="ECO:0007669"/>
    <property type="project" value="TreeGrafter"/>
</dbReference>
<keyword evidence="10" id="KW-1133">Transmembrane helix</keyword>
<keyword evidence="7" id="KW-0067">ATP-binding</keyword>
<evidence type="ECO:0000256" key="2">
    <source>
        <dbReference type="ARBA" id="ARBA00012438"/>
    </source>
</evidence>
<dbReference type="Proteomes" id="UP000680038">
    <property type="component" value="Unassembled WGS sequence"/>
</dbReference>
<dbReference type="InterPro" id="IPR011990">
    <property type="entry name" value="TPR-like_helical_dom_sf"/>
</dbReference>
<keyword evidence="4 12" id="KW-0808">Transferase</keyword>
<dbReference type="GO" id="GO:0005524">
    <property type="term" value="F:ATP binding"/>
    <property type="evidence" value="ECO:0007669"/>
    <property type="project" value="UniProtKB-KW"/>
</dbReference>
<dbReference type="SMART" id="SM00028">
    <property type="entry name" value="TPR"/>
    <property type="match status" value="3"/>
</dbReference>
<dbReference type="EMBL" id="CAJRAF010000002">
    <property type="protein sequence ID" value="CAG5007119.1"/>
    <property type="molecule type" value="Genomic_DNA"/>
</dbReference>
<dbReference type="Gene3D" id="1.25.40.10">
    <property type="entry name" value="Tetratricopeptide repeat domain"/>
    <property type="match status" value="2"/>
</dbReference>
<keyword evidence="5" id="KW-0547">Nucleotide-binding</keyword>
<dbReference type="PROSITE" id="PS50109">
    <property type="entry name" value="HIS_KIN"/>
    <property type="match status" value="1"/>
</dbReference>
<evidence type="ECO:0000256" key="6">
    <source>
        <dbReference type="ARBA" id="ARBA00022777"/>
    </source>
</evidence>
<keyword evidence="8" id="KW-0902">Two-component regulatory system</keyword>
<dbReference type="InterPro" id="IPR036890">
    <property type="entry name" value="HATPase_C_sf"/>
</dbReference>
<dbReference type="InterPro" id="IPR003594">
    <property type="entry name" value="HATPase_dom"/>
</dbReference>
<evidence type="ECO:0000256" key="8">
    <source>
        <dbReference type="ARBA" id="ARBA00023012"/>
    </source>
</evidence>
<gene>
    <name evidence="12" type="primary">sasA_22</name>
    <name evidence="12" type="ORF">DYBT9275_03967</name>
</gene>
<evidence type="ECO:0000256" key="9">
    <source>
        <dbReference type="SAM" id="Coils"/>
    </source>
</evidence>
<dbReference type="SUPFAM" id="SSF47384">
    <property type="entry name" value="Homodimeric domain of signal transducing histidine kinase"/>
    <property type="match status" value="1"/>
</dbReference>
<name>A0A916JF23_9BACT</name>
<keyword evidence="10" id="KW-0472">Membrane</keyword>
<dbReference type="InterPro" id="IPR005467">
    <property type="entry name" value="His_kinase_dom"/>
</dbReference>
<dbReference type="Pfam" id="PF00512">
    <property type="entry name" value="HisKA"/>
    <property type="match status" value="1"/>
</dbReference>
<dbReference type="Gene3D" id="1.10.287.130">
    <property type="match status" value="1"/>
</dbReference>
<dbReference type="GO" id="GO:0000155">
    <property type="term" value="F:phosphorelay sensor kinase activity"/>
    <property type="evidence" value="ECO:0007669"/>
    <property type="project" value="InterPro"/>
</dbReference>
<dbReference type="GO" id="GO:0000156">
    <property type="term" value="F:phosphorelay response regulator activity"/>
    <property type="evidence" value="ECO:0007669"/>
    <property type="project" value="TreeGrafter"/>
</dbReference>
<evidence type="ECO:0000256" key="3">
    <source>
        <dbReference type="ARBA" id="ARBA00022553"/>
    </source>
</evidence>
<keyword evidence="13" id="KW-1185">Reference proteome</keyword>
<reference evidence="12" key="1">
    <citation type="submission" date="2021-04" db="EMBL/GenBank/DDBJ databases">
        <authorList>
            <person name="Rodrigo-Torres L."/>
            <person name="Arahal R. D."/>
            <person name="Lucena T."/>
        </authorList>
    </citation>
    <scope>NUCLEOTIDE SEQUENCE</scope>
    <source>
        <strain evidence="12">CECT 9275</strain>
    </source>
</reference>
<keyword evidence="6" id="KW-0418">Kinase</keyword>
<evidence type="ECO:0000256" key="4">
    <source>
        <dbReference type="ARBA" id="ARBA00022679"/>
    </source>
</evidence>
<dbReference type="CDD" id="cd00082">
    <property type="entry name" value="HisKA"/>
    <property type="match status" value="1"/>
</dbReference>
<dbReference type="PRINTS" id="PR00344">
    <property type="entry name" value="BCTRLSENSOR"/>
</dbReference>
<evidence type="ECO:0000256" key="5">
    <source>
        <dbReference type="ARBA" id="ARBA00022741"/>
    </source>
</evidence>
<dbReference type="Pfam" id="PF13181">
    <property type="entry name" value="TPR_8"/>
    <property type="match status" value="1"/>
</dbReference>
<keyword evidence="9" id="KW-0175">Coiled coil</keyword>
<evidence type="ECO:0000313" key="12">
    <source>
        <dbReference type="EMBL" id="CAG5007119.1"/>
    </source>
</evidence>
<dbReference type="Pfam" id="PF02518">
    <property type="entry name" value="HATPase_c"/>
    <property type="match status" value="1"/>
</dbReference>
<dbReference type="Gene3D" id="3.30.565.10">
    <property type="entry name" value="Histidine kinase-like ATPase, C-terminal domain"/>
    <property type="match status" value="1"/>
</dbReference>
<dbReference type="SUPFAM" id="SSF48452">
    <property type="entry name" value="TPR-like"/>
    <property type="match status" value="2"/>
</dbReference>
<protein>
    <recommendedName>
        <fullName evidence="2">histidine kinase</fullName>
        <ecNumber evidence="2">2.7.13.3</ecNumber>
    </recommendedName>
</protein>
<dbReference type="SMART" id="SM00387">
    <property type="entry name" value="HATPase_c"/>
    <property type="match status" value="1"/>
</dbReference>
<dbReference type="GO" id="GO:0007234">
    <property type="term" value="P:osmosensory signaling via phosphorelay pathway"/>
    <property type="evidence" value="ECO:0007669"/>
    <property type="project" value="TreeGrafter"/>
</dbReference>
<dbReference type="InterPro" id="IPR004358">
    <property type="entry name" value="Sig_transdc_His_kin-like_C"/>
</dbReference>
<feature type="transmembrane region" description="Helical" evidence="10">
    <location>
        <begin position="435"/>
        <end position="455"/>
    </location>
</feature>
<keyword evidence="10" id="KW-0812">Transmembrane</keyword>
<dbReference type="FunFam" id="3.30.565.10:FF:000006">
    <property type="entry name" value="Sensor histidine kinase WalK"/>
    <property type="match status" value="1"/>
</dbReference>
<feature type="transmembrane region" description="Helical" evidence="10">
    <location>
        <begin position="33"/>
        <end position="51"/>
    </location>
</feature>
<dbReference type="SMART" id="SM00388">
    <property type="entry name" value="HisKA"/>
    <property type="match status" value="1"/>
</dbReference>
<evidence type="ECO:0000313" key="13">
    <source>
        <dbReference type="Proteomes" id="UP000680038"/>
    </source>
</evidence>
<dbReference type="AlphaFoldDB" id="A0A916JF23"/>
<keyword evidence="3" id="KW-0597">Phosphoprotein</keyword>
<feature type="coiled-coil region" evidence="9">
    <location>
        <begin position="468"/>
        <end position="502"/>
    </location>
</feature>
<dbReference type="CDD" id="cd00075">
    <property type="entry name" value="HATPase"/>
    <property type="match status" value="1"/>
</dbReference>
<dbReference type="InterPro" id="IPR003661">
    <property type="entry name" value="HisK_dim/P_dom"/>
</dbReference>
<organism evidence="12 13">
    <name type="scientific">Dyadobacter helix</name>
    <dbReference type="NCBI Taxonomy" id="2822344"/>
    <lineage>
        <taxon>Bacteria</taxon>
        <taxon>Pseudomonadati</taxon>
        <taxon>Bacteroidota</taxon>
        <taxon>Cytophagia</taxon>
        <taxon>Cytophagales</taxon>
        <taxon>Spirosomataceae</taxon>
        <taxon>Dyadobacter</taxon>
    </lineage>
</organism>
<comment type="catalytic activity">
    <reaction evidence="1">
        <text>ATP + protein L-histidine = ADP + protein N-phospho-L-histidine.</text>
        <dbReference type="EC" id="2.7.13.3"/>
    </reaction>
</comment>
<evidence type="ECO:0000259" key="11">
    <source>
        <dbReference type="PROSITE" id="PS50109"/>
    </source>
</evidence>
<evidence type="ECO:0000256" key="10">
    <source>
        <dbReference type="SAM" id="Phobius"/>
    </source>
</evidence>
<evidence type="ECO:0000256" key="1">
    <source>
        <dbReference type="ARBA" id="ARBA00000085"/>
    </source>
</evidence>
<dbReference type="InterPro" id="IPR050351">
    <property type="entry name" value="BphY/WalK/GraS-like"/>
</dbReference>
<dbReference type="EC" id="2.7.13.3" evidence="2"/>
<comment type="caution">
    <text evidence="12">The sequence shown here is derived from an EMBL/GenBank/DDBJ whole genome shotgun (WGS) entry which is preliminary data.</text>
</comment>
<feature type="domain" description="Histidine kinase" evidence="11">
    <location>
        <begin position="502"/>
        <end position="717"/>
    </location>
</feature>
<dbReference type="PANTHER" id="PTHR42878">
    <property type="entry name" value="TWO-COMPONENT HISTIDINE KINASE"/>
    <property type="match status" value="1"/>
</dbReference>
<dbReference type="SUPFAM" id="SSF55874">
    <property type="entry name" value="ATPase domain of HSP90 chaperone/DNA topoisomerase II/histidine kinase"/>
    <property type="match status" value="1"/>
</dbReference>
<dbReference type="InterPro" id="IPR036097">
    <property type="entry name" value="HisK_dim/P_sf"/>
</dbReference>
<evidence type="ECO:0000256" key="7">
    <source>
        <dbReference type="ARBA" id="ARBA00022840"/>
    </source>
</evidence>